<name>A0A0F9X141_9ZZZZ</name>
<sequence>MLHSAPATAKIYREYELEAVEPLEPVRYPELPEGLLSRLKEWEEKNRRRLNTRIQSGHPRASTTLRRRMVEPIALADFLAKNGITRWDAMKMSDRVAFAKTRPGTAQKKLRTFLSFIDSGNAFKARRGRPPNKVGKVVRETRQIPIVQPDELKVRLREARKRLPPEQFLLFWLVAKLGLTAKSAYNLSLDCI</sequence>
<accession>A0A0F9X141</accession>
<evidence type="ECO:0000313" key="1">
    <source>
        <dbReference type="EMBL" id="KKN85138.1"/>
    </source>
</evidence>
<proteinExistence type="predicted"/>
<protein>
    <submittedName>
        <fullName evidence="1">Uncharacterized protein</fullName>
    </submittedName>
</protein>
<dbReference type="AlphaFoldDB" id="A0A0F9X141"/>
<gene>
    <name evidence="1" type="ORF">LCGC14_0283070</name>
</gene>
<dbReference type="EMBL" id="LAZR01000163">
    <property type="protein sequence ID" value="KKN85138.1"/>
    <property type="molecule type" value="Genomic_DNA"/>
</dbReference>
<comment type="caution">
    <text evidence="1">The sequence shown here is derived from an EMBL/GenBank/DDBJ whole genome shotgun (WGS) entry which is preliminary data.</text>
</comment>
<organism evidence="1">
    <name type="scientific">marine sediment metagenome</name>
    <dbReference type="NCBI Taxonomy" id="412755"/>
    <lineage>
        <taxon>unclassified sequences</taxon>
        <taxon>metagenomes</taxon>
        <taxon>ecological metagenomes</taxon>
    </lineage>
</organism>
<feature type="non-terminal residue" evidence="1">
    <location>
        <position position="192"/>
    </location>
</feature>
<reference evidence="1" key="1">
    <citation type="journal article" date="2015" name="Nature">
        <title>Complex archaea that bridge the gap between prokaryotes and eukaryotes.</title>
        <authorList>
            <person name="Spang A."/>
            <person name="Saw J.H."/>
            <person name="Jorgensen S.L."/>
            <person name="Zaremba-Niedzwiedzka K."/>
            <person name="Martijn J."/>
            <person name="Lind A.E."/>
            <person name="van Eijk R."/>
            <person name="Schleper C."/>
            <person name="Guy L."/>
            <person name="Ettema T.J."/>
        </authorList>
    </citation>
    <scope>NUCLEOTIDE SEQUENCE</scope>
</reference>